<keyword evidence="5" id="KW-1185">Reference proteome</keyword>
<protein>
    <recommendedName>
        <fullName evidence="3">FP protein C-terminal domain-containing protein</fullName>
    </recommendedName>
</protein>
<evidence type="ECO:0000313" key="5">
    <source>
        <dbReference type="Proteomes" id="UP001549920"/>
    </source>
</evidence>
<comment type="caution">
    <text evidence="4">The sequence shown here is derived from an EMBL/GenBank/DDBJ whole genome shotgun (WGS) entry which is preliminary data.</text>
</comment>
<name>A0ABR3HT19_LOXSC</name>
<proteinExistence type="predicted"/>
<dbReference type="InterPro" id="IPR057251">
    <property type="entry name" value="FP_C"/>
</dbReference>
<keyword evidence="1" id="KW-0175">Coiled coil</keyword>
<dbReference type="Proteomes" id="UP001549920">
    <property type="component" value="Unassembled WGS sequence"/>
</dbReference>
<accession>A0ABR3HT19</accession>
<feature type="domain" description="FP protein C-terminal" evidence="3">
    <location>
        <begin position="251"/>
        <end position="302"/>
    </location>
</feature>
<evidence type="ECO:0000259" key="3">
    <source>
        <dbReference type="Pfam" id="PF25298"/>
    </source>
</evidence>
<dbReference type="Pfam" id="PF25298">
    <property type="entry name" value="Baculo_FP_2nd"/>
    <property type="match status" value="1"/>
</dbReference>
<evidence type="ECO:0000256" key="1">
    <source>
        <dbReference type="SAM" id="Coils"/>
    </source>
</evidence>
<gene>
    <name evidence="4" type="ORF">ABMA27_003425</name>
</gene>
<evidence type="ECO:0000313" key="4">
    <source>
        <dbReference type="EMBL" id="KAL0879710.1"/>
    </source>
</evidence>
<organism evidence="4 5">
    <name type="scientific">Loxostege sticticalis</name>
    <name type="common">Beet webworm moth</name>
    <dbReference type="NCBI Taxonomy" id="481309"/>
    <lineage>
        <taxon>Eukaryota</taxon>
        <taxon>Metazoa</taxon>
        <taxon>Ecdysozoa</taxon>
        <taxon>Arthropoda</taxon>
        <taxon>Hexapoda</taxon>
        <taxon>Insecta</taxon>
        <taxon>Pterygota</taxon>
        <taxon>Neoptera</taxon>
        <taxon>Endopterygota</taxon>
        <taxon>Lepidoptera</taxon>
        <taxon>Glossata</taxon>
        <taxon>Ditrysia</taxon>
        <taxon>Pyraloidea</taxon>
        <taxon>Crambidae</taxon>
        <taxon>Pyraustinae</taxon>
        <taxon>Loxostege</taxon>
    </lineage>
</organism>
<evidence type="ECO:0000256" key="2">
    <source>
        <dbReference type="SAM" id="MobiDB-lite"/>
    </source>
</evidence>
<sequence length="303" mass="34487">MGKTQRTPPSSPKQGIEPADHNPIEQQQSYVTNRPNKRQALSNHGNIISTVFANLPVTQQDVREIVTDIVQTQMAFFLTQMNENFSKTFNKELSSLKNEIENVRSSMDFMNEKFEDAMRGQATLVKEMEEIKTQNEILKGTQNSRMNNVEVQCVLESKNENLNTIIIQIAKTVGCSLTEENITHCTRVAKNDKTNTRPRAIIAQLSSIRLRDTFLAAAITFNKLNKENKLNSSHIGIAGEKKPIYIMEHLSPANKSLHAAARIKSKELGYKYVWTRNGRIFMRKSDNTPYIVVKDTDFLNKLQ</sequence>
<feature type="region of interest" description="Disordered" evidence="2">
    <location>
        <begin position="1"/>
        <end position="22"/>
    </location>
</feature>
<reference evidence="4 5" key="1">
    <citation type="submission" date="2024-06" db="EMBL/GenBank/DDBJ databases">
        <title>A chromosome-level genome assembly of beet webworm, Loxostege sticticalis.</title>
        <authorList>
            <person name="Zhang Y."/>
        </authorList>
    </citation>
    <scope>NUCLEOTIDE SEQUENCE [LARGE SCALE GENOMIC DNA]</scope>
    <source>
        <strain evidence="4">AQ026</strain>
        <tissue evidence="4">Whole body</tissue>
    </source>
</reference>
<dbReference type="EMBL" id="JBEUOH010000014">
    <property type="protein sequence ID" value="KAL0879710.1"/>
    <property type="molecule type" value="Genomic_DNA"/>
</dbReference>
<feature type="coiled-coil region" evidence="1">
    <location>
        <begin position="86"/>
        <end position="113"/>
    </location>
</feature>